<protein>
    <submittedName>
        <fullName evidence="1">Uncharacterized protein</fullName>
    </submittedName>
</protein>
<sequence>MNGHTLCGTHARAKNVELWKDKSGMDARVVVCQSVARRWLVQHHLRLAGPGVLRRQNLGNDEEVVSGVEASRQHPFDYFAFEENGKVWWFDFASIWVWSLKSVDPANPYTRGPLTTETRKRLREMWVLRINRKMVMPPEVQNAEERARLRLTMLCQTFADNGFTDVSLGQLMQLCKASHVAMWRFLREDCPVARGLCTYMLSAQLLSANSPSYIVNSLRMLMRLVTLQKEPYITVFNVMSAIYRC</sequence>
<accession>A0A6C0F3H9</accession>
<dbReference type="EMBL" id="MN739021">
    <property type="protein sequence ID" value="QHT35421.1"/>
    <property type="molecule type" value="Genomic_DNA"/>
</dbReference>
<proteinExistence type="predicted"/>
<dbReference type="AlphaFoldDB" id="A0A6C0F3H9"/>
<organism evidence="1">
    <name type="scientific">viral metagenome</name>
    <dbReference type="NCBI Taxonomy" id="1070528"/>
    <lineage>
        <taxon>unclassified sequences</taxon>
        <taxon>metagenomes</taxon>
        <taxon>organismal metagenomes</taxon>
    </lineage>
</organism>
<name>A0A6C0F3H9_9ZZZZ</name>
<reference evidence="1" key="1">
    <citation type="journal article" date="2020" name="Nature">
        <title>Giant virus diversity and host interactions through global metagenomics.</title>
        <authorList>
            <person name="Schulz F."/>
            <person name="Roux S."/>
            <person name="Paez-Espino D."/>
            <person name="Jungbluth S."/>
            <person name="Walsh D.A."/>
            <person name="Denef V.J."/>
            <person name="McMahon K.D."/>
            <person name="Konstantinidis K.T."/>
            <person name="Eloe-Fadrosh E.A."/>
            <person name="Kyrpides N.C."/>
            <person name="Woyke T."/>
        </authorList>
    </citation>
    <scope>NUCLEOTIDE SEQUENCE</scope>
    <source>
        <strain evidence="1">GVMAG-M-3300009180-45</strain>
    </source>
</reference>
<evidence type="ECO:0000313" key="1">
    <source>
        <dbReference type="EMBL" id="QHT35421.1"/>
    </source>
</evidence>